<dbReference type="Proteomes" id="UP000224567">
    <property type="component" value="Unassembled WGS sequence"/>
</dbReference>
<dbReference type="GO" id="GO:0005737">
    <property type="term" value="C:cytoplasm"/>
    <property type="evidence" value="ECO:0007669"/>
    <property type="project" value="TreeGrafter"/>
</dbReference>
<comment type="caution">
    <text evidence="1">The sequence shown here is derived from an EMBL/GenBank/DDBJ whole genome shotgun (WGS) entry which is preliminary data.</text>
</comment>
<sequence>MDHIAAVEERIVSERITQKINQVNTAAQTQLSGVQDHIFFTLQQAYFKCAHECFDRTKKKEEIENCVEYCSVPVLNAQNFVENEMANFQEKMNRSLMVCQDKFTTATQQKNKSDAIKDMESCVDQSVQESFNSLPHLVGKFKVSLGITD</sequence>
<accession>A0A2G2W4N0</accession>
<dbReference type="OrthoDB" id="9975421at2759"/>
<dbReference type="STRING" id="33114.A0A2G2W4N0"/>
<dbReference type="Pfam" id="PF05811">
    <property type="entry name" value="DUF842"/>
    <property type="match status" value="1"/>
</dbReference>
<protein>
    <recommendedName>
        <fullName evidence="3">Protein FAM136A</fullName>
    </recommendedName>
</protein>
<keyword evidence="2" id="KW-1185">Reference proteome</keyword>
<gene>
    <name evidence="1" type="ORF">CQW23_19003</name>
</gene>
<dbReference type="AlphaFoldDB" id="A0A2G2W4N0"/>
<dbReference type="InterPro" id="IPR008560">
    <property type="entry name" value="DUF842_euk"/>
</dbReference>
<dbReference type="EMBL" id="MLFT02000008">
    <property type="protein sequence ID" value="PHT40149.1"/>
    <property type="molecule type" value="Genomic_DNA"/>
</dbReference>
<reference evidence="1 2" key="1">
    <citation type="journal article" date="2017" name="Genome Biol.">
        <title>New reference genome sequences of hot pepper reveal the massive evolution of plant disease-resistance genes by retroduplication.</title>
        <authorList>
            <person name="Kim S."/>
            <person name="Park J."/>
            <person name="Yeom S.I."/>
            <person name="Kim Y.M."/>
            <person name="Seo E."/>
            <person name="Kim K.T."/>
            <person name="Kim M.S."/>
            <person name="Lee J.M."/>
            <person name="Cheong K."/>
            <person name="Shin H.S."/>
            <person name="Kim S.B."/>
            <person name="Han K."/>
            <person name="Lee J."/>
            <person name="Park M."/>
            <person name="Lee H.A."/>
            <person name="Lee H.Y."/>
            <person name="Lee Y."/>
            <person name="Oh S."/>
            <person name="Lee J.H."/>
            <person name="Choi E."/>
            <person name="Choi E."/>
            <person name="Lee S.E."/>
            <person name="Jeon J."/>
            <person name="Kim H."/>
            <person name="Choi G."/>
            <person name="Song H."/>
            <person name="Lee J."/>
            <person name="Lee S.C."/>
            <person name="Kwon J.K."/>
            <person name="Lee H.Y."/>
            <person name="Koo N."/>
            <person name="Hong Y."/>
            <person name="Kim R.W."/>
            <person name="Kang W.H."/>
            <person name="Huh J.H."/>
            <person name="Kang B.C."/>
            <person name="Yang T.J."/>
            <person name="Lee Y.H."/>
            <person name="Bennetzen J.L."/>
            <person name="Choi D."/>
        </authorList>
    </citation>
    <scope>NUCLEOTIDE SEQUENCE [LARGE SCALE GENOMIC DNA]</scope>
    <source>
        <strain evidence="2">cv. PBC81</strain>
    </source>
</reference>
<evidence type="ECO:0000313" key="1">
    <source>
        <dbReference type="EMBL" id="PHT40149.1"/>
    </source>
</evidence>
<dbReference type="PANTHER" id="PTHR21096">
    <property type="entry name" value="PROTEIN FAM136A"/>
    <property type="match status" value="1"/>
</dbReference>
<organism evidence="1 2">
    <name type="scientific">Capsicum baccatum</name>
    <name type="common">Peruvian pepper</name>
    <dbReference type="NCBI Taxonomy" id="33114"/>
    <lineage>
        <taxon>Eukaryota</taxon>
        <taxon>Viridiplantae</taxon>
        <taxon>Streptophyta</taxon>
        <taxon>Embryophyta</taxon>
        <taxon>Tracheophyta</taxon>
        <taxon>Spermatophyta</taxon>
        <taxon>Magnoliopsida</taxon>
        <taxon>eudicotyledons</taxon>
        <taxon>Gunneridae</taxon>
        <taxon>Pentapetalae</taxon>
        <taxon>asterids</taxon>
        <taxon>lamiids</taxon>
        <taxon>Solanales</taxon>
        <taxon>Solanaceae</taxon>
        <taxon>Solanoideae</taxon>
        <taxon>Capsiceae</taxon>
        <taxon>Capsicum</taxon>
    </lineage>
</organism>
<proteinExistence type="predicted"/>
<evidence type="ECO:0008006" key="3">
    <source>
        <dbReference type="Google" id="ProtNLM"/>
    </source>
</evidence>
<reference evidence="2" key="2">
    <citation type="journal article" date="2017" name="J. Anim. Genet.">
        <title>Multiple reference genome sequences of hot pepper reveal the massive evolution of plant disease resistance genes by retroduplication.</title>
        <authorList>
            <person name="Kim S."/>
            <person name="Park J."/>
            <person name="Yeom S.-I."/>
            <person name="Kim Y.-M."/>
            <person name="Seo E."/>
            <person name="Kim K.-T."/>
            <person name="Kim M.-S."/>
            <person name="Lee J.M."/>
            <person name="Cheong K."/>
            <person name="Shin H.-S."/>
            <person name="Kim S.-B."/>
            <person name="Han K."/>
            <person name="Lee J."/>
            <person name="Park M."/>
            <person name="Lee H.-A."/>
            <person name="Lee H.-Y."/>
            <person name="Lee Y."/>
            <person name="Oh S."/>
            <person name="Lee J.H."/>
            <person name="Choi E."/>
            <person name="Choi E."/>
            <person name="Lee S.E."/>
            <person name="Jeon J."/>
            <person name="Kim H."/>
            <person name="Choi G."/>
            <person name="Song H."/>
            <person name="Lee J."/>
            <person name="Lee S.-C."/>
            <person name="Kwon J.-K."/>
            <person name="Lee H.-Y."/>
            <person name="Koo N."/>
            <person name="Hong Y."/>
            <person name="Kim R.W."/>
            <person name="Kang W.-H."/>
            <person name="Huh J.H."/>
            <person name="Kang B.-C."/>
            <person name="Yang T.-J."/>
            <person name="Lee Y.-H."/>
            <person name="Bennetzen J.L."/>
            <person name="Choi D."/>
        </authorList>
    </citation>
    <scope>NUCLEOTIDE SEQUENCE [LARGE SCALE GENOMIC DNA]</scope>
    <source>
        <strain evidence="2">cv. PBC81</strain>
    </source>
</reference>
<dbReference type="PANTHER" id="PTHR21096:SF5">
    <property type="entry name" value="PROTEIN FAM136A"/>
    <property type="match status" value="1"/>
</dbReference>
<name>A0A2G2W4N0_CAPBA</name>
<evidence type="ECO:0000313" key="2">
    <source>
        <dbReference type="Proteomes" id="UP000224567"/>
    </source>
</evidence>